<dbReference type="InterPro" id="IPR002738">
    <property type="entry name" value="RNase_P_p30"/>
</dbReference>
<evidence type="ECO:0000256" key="1">
    <source>
        <dbReference type="ARBA" id="ARBA00022490"/>
    </source>
</evidence>
<comment type="subunit">
    <text evidence="6">Consists of a catalytic RNA component and at least 4-5 protein subunits.</text>
</comment>
<comment type="catalytic activity">
    <reaction evidence="6">
        <text>Endonucleolytic cleavage of RNA, removing 5'-extranucleotides from tRNA precursor.</text>
        <dbReference type="EC" id="3.1.26.5"/>
    </reaction>
</comment>
<dbReference type="GO" id="GO:0005737">
    <property type="term" value="C:cytoplasm"/>
    <property type="evidence" value="ECO:0007669"/>
    <property type="project" value="UniProtKB-SubCell"/>
</dbReference>
<keyword evidence="2 6" id="KW-0819">tRNA processing</keyword>
<dbReference type="AlphaFoldDB" id="A0A7J3M0F8"/>
<keyword evidence="3 6" id="KW-0540">Nuclease</keyword>
<dbReference type="GO" id="GO:0004526">
    <property type="term" value="F:ribonuclease P activity"/>
    <property type="evidence" value="ECO:0007669"/>
    <property type="project" value="UniProtKB-UniRule"/>
</dbReference>
<dbReference type="HAMAP" id="MF_00756">
    <property type="entry name" value="RNase_P_3"/>
    <property type="match status" value="1"/>
</dbReference>
<dbReference type="EC" id="3.1.26.5" evidence="6"/>
<evidence type="ECO:0000256" key="5">
    <source>
        <dbReference type="ARBA" id="ARBA00022801"/>
    </source>
</evidence>
<sequence length="190" mass="21981">MFDFVRFAPPKIELGFKGFVILSEKPIEGLHGVIVRASNAKELRKKLKNVGDSIVAVECADWKEAVMRKKVDILLDSENRNLDYATIKLAKEKDVAIEFGLSKFIKAKGLKRSALFSKLKEEIRVVNKFDTPFIITSSAENVYQLRTKKQIENFFSFFGLSAKKADFFAERIVRRYYDERYVMDGFFIEK</sequence>
<comment type="function">
    <text evidence="6">Part of ribonuclease P, a protein complex that generates mature tRNA molecules by cleaving their 5'-ends.</text>
</comment>
<dbReference type="GO" id="GO:0001682">
    <property type="term" value="P:tRNA 5'-leader removal"/>
    <property type="evidence" value="ECO:0007669"/>
    <property type="project" value="UniProtKB-UniRule"/>
</dbReference>
<dbReference type="EMBL" id="DSYZ01000053">
    <property type="protein sequence ID" value="HGT82542.1"/>
    <property type="molecule type" value="Genomic_DNA"/>
</dbReference>
<reference evidence="7" key="1">
    <citation type="journal article" date="2020" name="mSystems">
        <title>Genome- and Community-Level Interaction Insights into Carbon Utilization and Element Cycling Functions of Hydrothermarchaeota in Hydrothermal Sediment.</title>
        <authorList>
            <person name="Zhou Z."/>
            <person name="Liu Y."/>
            <person name="Xu W."/>
            <person name="Pan J."/>
            <person name="Luo Z.H."/>
            <person name="Li M."/>
        </authorList>
    </citation>
    <scope>NUCLEOTIDE SEQUENCE [LARGE SCALE GENOMIC DNA]</scope>
    <source>
        <strain evidence="7">SpSt-587</strain>
    </source>
</reference>
<keyword evidence="4 6" id="KW-0255">Endonuclease</keyword>
<evidence type="ECO:0000256" key="6">
    <source>
        <dbReference type="HAMAP-Rule" id="MF_00756"/>
    </source>
</evidence>
<keyword evidence="1 6" id="KW-0963">Cytoplasm</keyword>
<keyword evidence="5 6" id="KW-0378">Hydrolase</keyword>
<dbReference type="SUPFAM" id="SSF89550">
    <property type="entry name" value="PHP domain-like"/>
    <property type="match status" value="1"/>
</dbReference>
<dbReference type="GO" id="GO:0030677">
    <property type="term" value="C:ribonuclease P complex"/>
    <property type="evidence" value="ECO:0007669"/>
    <property type="project" value="UniProtKB-UniRule"/>
</dbReference>
<evidence type="ECO:0000313" key="7">
    <source>
        <dbReference type="EMBL" id="HGT82542.1"/>
    </source>
</evidence>
<dbReference type="Gene3D" id="3.20.20.140">
    <property type="entry name" value="Metal-dependent hydrolases"/>
    <property type="match status" value="1"/>
</dbReference>
<accession>A0A7J3M0F8</accession>
<evidence type="ECO:0000256" key="2">
    <source>
        <dbReference type="ARBA" id="ARBA00022694"/>
    </source>
</evidence>
<comment type="caution">
    <text evidence="7">The sequence shown here is derived from an EMBL/GenBank/DDBJ whole genome shotgun (WGS) entry which is preliminary data.</text>
</comment>
<comment type="similarity">
    <text evidence="6">Belongs to the eukaryotic/archaeal RNase P protein component 3 family.</text>
</comment>
<proteinExistence type="inferred from homology"/>
<protein>
    <recommendedName>
        <fullName evidence="6">Ribonuclease P protein component 3</fullName>
        <shortName evidence="6">RNase P component 3</shortName>
        <ecNumber evidence="6">3.1.26.5</ecNumber>
    </recommendedName>
    <alternativeName>
        <fullName evidence="6">Rpp30</fullName>
    </alternativeName>
</protein>
<evidence type="ECO:0000256" key="3">
    <source>
        <dbReference type="ARBA" id="ARBA00022722"/>
    </source>
</evidence>
<dbReference type="Pfam" id="PF01876">
    <property type="entry name" value="RNase_P_p30"/>
    <property type="match status" value="1"/>
</dbReference>
<organism evidence="7">
    <name type="scientific">Archaeoglobus fulgidus</name>
    <dbReference type="NCBI Taxonomy" id="2234"/>
    <lineage>
        <taxon>Archaea</taxon>
        <taxon>Methanobacteriati</taxon>
        <taxon>Methanobacteriota</taxon>
        <taxon>Archaeoglobi</taxon>
        <taxon>Archaeoglobales</taxon>
        <taxon>Archaeoglobaceae</taxon>
        <taxon>Archaeoglobus</taxon>
    </lineage>
</organism>
<dbReference type="InterPro" id="IPR023539">
    <property type="entry name" value="RNase_P_comp-3_arc"/>
</dbReference>
<comment type="subcellular location">
    <subcellularLocation>
        <location evidence="6">Cytoplasm</location>
    </subcellularLocation>
</comment>
<evidence type="ECO:0000256" key="4">
    <source>
        <dbReference type="ARBA" id="ARBA00022759"/>
    </source>
</evidence>
<gene>
    <name evidence="6" type="primary">rnp3</name>
    <name evidence="7" type="ORF">ENT52_02290</name>
</gene>
<name>A0A7J3M0F8_ARCFL</name>
<dbReference type="InterPro" id="IPR016195">
    <property type="entry name" value="Pol/histidinol_Pase-like"/>
</dbReference>